<organism evidence="2 3">
    <name type="scientific">Fredinandcohnia quinoae</name>
    <dbReference type="NCBI Taxonomy" id="2918902"/>
    <lineage>
        <taxon>Bacteria</taxon>
        <taxon>Bacillati</taxon>
        <taxon>Bacillota</taxon>
        <taxon>Bacilli</taxon>
        <taxon>Bacillales</taxon>
        <taxon>Bacillaceae</taxon>
        <taxon>Fredinandcohnia</taxon>
    </lineage>
</organism>
<name>A0AAW5E978_9BACI</name>
<gene>
    <name evidence="2" type="ORF">MJG50_14025</name>
</gene>
<sequence length="65" mass="7961">MYYDIISGVIYTLLFWWVILLFFQRATNRYPVRNTWKKDIILTFIQSVVILLLLPVLVYFLRDNM</sequence>
<evidence type="ECO:0000256" key="1">
    <source>
        <dbReference type="SAM" id="Phobius"/>
    </source>
</evidence>
<keyword evidence="1" id="KW-0812">Transmembrane</keyword>
<dbReference type="RefSeq" id="WP_240256368.1">
    <property type="nucleotide sequence ID" value="NZ_JAKTTI010000022.1"/>
</dbReference>
<keyword evidence="1" id="KW-0472">Membrane</keyword>
<dbReference type="AlphaFoldDB" id="A0AAW5E978"/>
<reference evidence="2" key="1">
    <citation type="submission" date="2022-02" db="EMBL/GenBank/DDBJ databases">
        <title>Fredinandcohnia quinoae sp. nov. isolated from Chenopodium quinoa seeds.</title>
        <authorList>
            <person name="Saati-Santamaria Z."/>
            <person name="Flores-Felix J.D."/>
            <person name="Igual J.M."/>
            <person name="Velazquez E."/>
            <person name="Garcia-Fraile P."/>
            <person name="Martinez-Molina E."/>
        </authorList>
    </citation>
    <scope>NUCLEOTIDE SEQUENCE</scope>
    <source>
        <strain evidence="2">SECRCQ15</strain>
    </source>
</reference>
<feature type="transmembrane region" description="Helical" evidence="1">
    <location>
        <begin position="6"/>
        <end position="28"/>
    </location>
</feature>
<proteinExistence type="predicted"/>
<comment type="caution">
    <text evidence="2">The sequence shown here is derived from an EMBL/GenBank/DDBJ whole genome shotgun (WGS) entry which is preliminary data.</text>
</comment>
<accession>A0AAW5E978</accession>
<evidence type="ECO:0000313" key="3">
    <source>
        <dbReference type="Proteomes" id="UP001431131"/>
    </source>
</evidence>
<protein>
    <submittedName>
        <fullName evidence="2">Uncharacterized protein</fullName>
    </submittedName>
</protein>
<keyword evidence="1" id="KW-1133">Transmembrane helix</keyword>
<dbReference type="EMBL" id="JAKTTI010000022">
    <property type="protein sequence ID" value="MCH1626452.1"/>
    <property type="molecule type" value="Genomic_DNA"/>
</dbReference>
<keyword evidence="3" id="KW-1185">Reference proteome</keyword>
<dbReference type="Proteomes" id="UP001431131">
    <property type="component" value="Unassembled WGS sequence"/>
</dbReference>
<feature type="transmembrane region" description="Helical" evidence="1">
    <location>
        <begin position="40"/>
        <end position="61"/>
    </location>
</feature>
<evidence type="ECO:0000313" key="2">
    <source>
        <dbReference type="EMBL" id="MCH1626452.1"/>
    </source>
</evidence>